<sequence length="107" mass="12208">MITPSINWARLENCPPIWETLSLEDVQKMLQVDVQELAHLYQIQAEDAAEAQAAGRQPNYRIRILIRAWERTQDAHWSWYKEISNHVRNSATRGPSRLGAAAVGQGN</sequence>
<accession>A0A0M4RBW1</accession>
<reference evidence="1 2" key="1">
    <citation type="submission" date="2015-08" db="EMBL/GenBank/DDBJ databases">
        <authorList>
            <person name="Barekzi N."/>
            <person name="Doss J.H."/>
            <person name="Bluford J."/>
            <person name="Fizer S."/>
            <person name="Garofalo A.E."/>
            <person name="Gasalao M.B."/>
            <person name="Griffin J."/>
            <person name="Henderson C.M."/>
            <person name="Hyre A.N."/>
            <person name="Irons L.B."/>
            <person name="Jafree E."/>
            <person name="Kanda K."/>
            <person name="Matthews D."/>
            <person name="Mclaren B."/>
            <person name="Moriarty A."/>
            <person name="Northam N."/>
            <person name="Ryan M."/>
            <person name="Smith D.E."/>
            <person name="Vanselow D."/>
            <person name="Welch J."/>
            <person name="Gauthier D."/>
            <person name="Anders K.R."/>
            <person name="Bradley K.W."/>
            <person name="Asai D.J."/>
            <person name="Bowman C.A."/>
            <person name="Russell D.A."/>
            <person name="Pope W.H."/>
            <person name="Jacobs-Sera D."/>
            <person name="Hendrix R.W."/>
            <person name="Hatfull G.F."/>
        </authorList>
    </citation>
    <scope>NUCLEOTIDE SEQUENCE [LARGE SCALE GENOMIC DNA]</scope>
</reference>
<dbReference type="EMBL" id="KT591491">
    <property type="protein sequence ID" value="ALF00540.1"/>
    <property type="molecule type" value="Genomic_DNA"/>
</dbReference>
<evidence type="ECO:0000313" key="1">
    <source>
        <dbReference type="EMBL" id="ALF00540.1"/>
    </source>
</evidence>
<protein>
    <submittedName>
        <fullName evidence="1">Uncharacterized protein</fullName>
    </submittedName>
</protein>
<evidence type="ECO:0000313" key="2">
    <source>
        <dbReference type="Proteomes" id="UP000221469"/>
    </source>
</evidence>
<organism evidence="1 2">
    <name type="scientific">Mycobacterium phage Bricole</name>
    <dbReference type="NCBI Taxonomy" id="1718601"/>
    <lineage>
        <taxon>Viruses</taxon>
        <taxon>Duplodnaviria</taxon>
        <taxon>Heunggongvirae</taxon>
        <taxon>Uroviricota</taxon>
        <taxon>Caudoviricetes</taxon>
        <taxon>Vilmaviridae</taxon>
        <taxon>Mclasvirinae</taxon>
        <taxon>Bongovirus</taxon>
        <taxon>Bongovirus bongo</taxon>
    </lineage>
</organism>
<dbReference type="Proteomes" id="UP000221469">
    <property type="component" value="Segment"/>
</dbReference>
<proteinExistence type="predicted"/>
<gene>
    <name evidence="1" type="ORF">SEA_BRICOLE_12</name>
</gene>
<name>A0A0M4RBW1_9CAUD</name>